<name>A0A409VGW5_9AGAR</name>
<feature type="transmembrane region" description="Helical" evidence="2">
    <location>
        <begin position="86"/>
        <end position="106"/>
    </location>
</feature>
<sequence length="297" mass="32605">MPILKSTSLDRTCQPIARSITAHHVVAEELPPTVESIQKSWLYTLRTGALISGLLAIVAALLLVFKADTTSTSAHSSKALSTASVIFAYVPLFLNASACMSCFILVDRLGELPYHAARKPQLPRGGSVTLHQQGILKLYGIGGLWPWIVWHWLFCFTFGAWSIFAEVLLYIWLHDSKEVRIVLASLAGFCFLPFLAFILAPVFNVLVKLSSGPHSQDDRSLSATSPDIESIASPSPVRGTSPMAIAGSPHNSIRHSSNIRFPSSSPHRPNHRDSLQDLKSRESPKLAQSPRHSRHFP</sequence>
<dbReference type="Proteomes" id="UP000284706">
    <property type="component" value="Unassembled WGS sequence"/>
</dbReference>
<dbReference type="EMBL" id="NHYE01005652">
    <property type="protein sequence ID" value="PPQ65499.1"/>
    <property type="molecule type" value="Genomic_DNA"/>
</dbReference>
<keyword evidence="2" id="KW-1133">Transmembrane helix</keyword>
<feature type="compositionally biased region" description="Basic and acidic residues" evidence="1">
    <location>
        <begin position="271"/>
        <end position="284"/>
    </location>
</feature>
<organism evidence="3 4">
    <name type="scientific">Gymnopilus dilepis</name>
    <dbReference type="NCBI Taxonomy" id="231916"/>
    <lineage>
        <taxon>Eukaryota</taxon>
        <taxon>Fungi</taxon>
        <taxon>Dikarya</taxon>
        <taxon>Basidiomycota</taxon>
        <taxon>Agaricomycotina</taxon>
        <taxon>Agaricomycetes</taxon>
        <taxon>Agaricomycetidae</taxon>
        <taxon>Agaricales</taxon>
        <taxon>Agaricineae</taxon>
        <taxon>Hymenogastraceae</taxon>
        <taxon>Gymnopilus</taxon>
    </lineage>
</organism>
<accession>A0A409VGW5</accession>
<evidence type="ECO:0000313" key="4">
    <source>
        <dbReference type="Proteomes" id="UP000284706"/>
    </source>
</evidence>
<evidence type="ECO:0000256" key="2">
    <source>
        <dbReference type="SAM" id="Phobius"/>
    </source>
</evidence>
<dbReference type="AlphaFoldDB" id="A0A409VGW5"/>
<feature type="compositionally biased region" description="Polar residues" evidence="1">
    <location>
        <begin position="249"/>
        <end position="267"/>
    </location>
</feature>
<comment type="caution">
    <text evidence="3">The sequence shown here is derived from an EMBL/GenBank/DDBJ whole genome shotgun (WGS) entry which is preliminary data.</text>
</comment>
<proteinExistence type="predicted"/>
<dbReference type="OrthoDB" id="3225366at2759"/>
<evidence type="ECO:0000313" key="3">
    <source>
        <dbReference type="EMBL" id="PPQ65499.1"/>
    </source>
</evidence>
<feature type="transmembrane region" description="Helical" evidence="2">
    <location>
        <begin position="147"/>
        <end position="169"/>
    </location>
</feature>
<feature type="transmembrane region" description="Helical" evidence="2">
    <location>
        <begin position="181"/>
        <end position="203"/>
    </location>
</feature>
<reference evidence="3 4" key="1">
    <citation type="journal article" date="2018" name="Evol. Lett.">
        <title>Horizontal gene cluster transfer increased hallucinogenic mushroom diversity.</title>
        <authorList>
            <person name="Reynolds H.T."/>
            <person name="Vijayakumar V."/>
            <person name="Gluck-Thaler E."/>
            <person name="Korotkin H.B."/>
            <person name="Matheny P.B."/>
            <person name="Slot J.C."/>
        </authorList>
    </citation>
    <scope>NUCLEOTIDE SEQUENCE [LARGE SCALE GENOMIC DNA]</scope>
    <source>
        <strain evidence="3 4">SRW20</strain>
    </source>
</reference>
<feature type="region of interest" description="Disordered" evidence="1">
    <location>
        <begin position="213"/>
        <end position="297"/>
    </location>
</feature>
<keyword evidence="4" id="KW-1185">Reference proteome</keyword>
<dbReference type="InParanoid" id="A0A409VGW5"/>
<keyword evidence="2" id="KW-0812">Transmembrane</keyword>
<keyword evidence="2" id="KW-0472">Membrane</keyword>
<evidence type="ECO:0000256" key="1">
    <source>
        <dbReference type="SAM" id="MobiDB-lite"/>
    </source>
</evidence>
<protein>
    <submittedName>
        <fullName evidence="3">Uncharacterized protein</fullName>
    </submittedName>
</protein>
<gene>
    <name evidence="3" type="ORF">CVT26_000139</name>
</gene>
<feature type="transmembrane region" description="Helical" evidence="2">
    <location>
        <begin position="41"/>
        <end position="65"/>
    </location>
</feature>